<feature type="compositionally biased region" description="Basic and acidic residues" evidence="1">
    <location>
        <begin position="98"/>
        <end position="109"/>
    </location>
</feature>
<keyword evidence="5" id="KW-1185">Reference proteome</keyword>
<organism evidence="4 5">
    <name type="scientific">Streptomyces sulfonofaciens</name>
    <dbReference type="NCBI Taxonomy" id="68272"/>
    <lineage>
        <taxon>Bacteria</taxon>
        <taxon>Bacillati</taxon>
        <taxon>Actinomycetota</taxon>
        <taxon>Actinomycetes</taxon>
        <taxon>Kitasatosporales</taxon>
        <taxon>Streptomycetaceae</taxon>
        <taxon>Streptomyces</taxon>
    </lineage>
</organism>
<evidence type="ECO:0000259" key="3">
    <source>
        <dbReference type="Pfam" id="PF14016"/>
    </source>
</evidence>
<keyword evidence="2" id="KW-0472">Membrane</keyword>
<feature type="compositionally biased region" description="Basic and acidic residues" evidence="1">
    <location>
        <begin position="1"/>
        <end position="23"/>
    </location>
</feature>
<comment type="caution">
    <text evidence="4">The sequence shown here is derived from an EMBL/GenBank/DDBJ whole genome shotgun (WGS) entry which is preliminary data.</text>
</comment>
<feature type="domain" description="DUF4232" evidence="3">
    <location>
        <begin position="146"/>
        <end position="278"/>
    </location>
</feature>
<reference evidence="4" key="1">
    <citation type="journal article" date="2014" name="Int. J. Syst. Evol. Microbiol.">
        <title>Complete genome sequence of Corynebacterium casei LMG S-19264T (=DSM 44701T), isolated from a smear-ripened cheese.</title>
        <authorList>
            <consortium name="US DOE Joint Genome Institute (JGI-PGF)"/>
            <person name="Walter F."/>
            <person name="Albersmeier A."/>
            <person name="Kalinowski J."/>
            <person name="Ruckert C."/>
        </authorList>
    </citation>
    <scope>NUCLEOTIDE SEQUENCE</scope>
    <source>
        <strain evidence="4">JCM 5069</strain>
    </source>
</reference>
<feature type="region of interest" description="Disordered" evidence="1">
    <location>
        <begin position="77"/>
        <end position="142"/>
    </location>
</feature>
<dbReference type="Pfam" id="PF14016">
    <property type="entry name" value="DUF4232"/>
    <property type="match status" value="1"/>
</dbReference>
<evidence type="ECO:0000313" key="4">
    <source>
        <dbReference type="EMBL" id="GHH85242.1"/>
    </source>
</evidence>
<accession>A0A919L618</accession>
<dbReference type="RefSeq" id="WP_189936123.1">
    <property type="nucleotide sequence ID" value="NZ_BNCD01000017.1"/>
</dbReference>
<sequence>MKPRHDQDRPDRREPSELSEAFHRQVTPLPPPPGSFDEIRGRARARRRGRVLWAGIAAAGCVAAGAVALNMTDDSAPSTVAVSPDGTAASRPAAGHTGRTEAGHPEEGSPKAATGAPQEPPPATREQTGSAPPGTHEQAAQAPAICRTADLSITLGAGEGAAGSQYRPLRVTNDADTPCSLFGFPGVSMVDAQGHQLGKPADRDGAQARGRVVMKPGQREQVTLRVIDAGVYSGGTCHVAGAAGIRVYPPGQKASVVVPVKGLRGCTSSDATTLTVTSYGVH</sequence>
<proteinExistence type="predicted"/>
<evidence type="ECO:0000256" key="2">
    <source>
        <dbReference type="SAM" id="Phobius"/>
    </source>
</evidence>
<protein>
    <recommendedName>
        <fullName evidence="3">DUF4232 domain-containing protein</fullName>
    </recommendedName>
</protein>
<dbReference type="Proteomes" id="UP000603708">
    <property type="component" value="Unassembled WGS sequence"/>
</dbReference>
<evidence type="ECO:0000313" key="5">
    <source>
        <dbReference type="Proteomes" id="UP000603708"/>
    </source>
</evidence>
<dbReference type="AlphaFoldDB" id="A0A919L618"/>
<keyword evidence="2" id="KW-1133">Transmembrane helix</keyword>
<feature type="transmembrane region" description="Helical" evidence="2">
    <location>
        <begin position="51"/>
        <end position="69"/>
    </location>
</feature>
<evidence type="ECO:0000256" key="1">
    <source>
        <dbReference type="SAM" id="MobiDB-lite"/>
    </source>
</evidence>
<name>A0A919L618_9ACTN</name>
<keyword evidence="2" id="KW-0812">Transmembrane</keyword>
<gene>
    <name evidence="4" type="ORF">GCM10018793_52480</name>
</gene>
<dbReference type="InterPro" id="IPR025326">
    <property type="entry name" value="DUF4232"/>
</dbReference>
<dbReference type="EMBL" id="BNCD01000017">
    <property type="protein sequence ID" value="GHH85242.1"/>
    <property type="molecule type" value="Genomic_DNA"/>
</dbReference>
<feature type="region of interest" description="Disordered" evidence="1">
    <location>
        <begin position="1"/>
        <end position="42"/>
    </location>
</feature>
<reference evidence="4" key="2">
    <citation type="submission" date="2020-09" db="EMBL/GenBank/DDBJ databases">
        <authorList>
            <person name="Sun Q."/>
            <person name="Ohkuma M."/>
        </authorList>
    </citation>
    <scope>NUCLEOTIDE SEQUENCE</scope>
    <source>
        <strain evidence="4">JCM 5069</strain>
    </source>
</reference>